<protein>
    <recommendedName>
        <fullName evidence="4">RING-type domain-containing protein</fullName>
    </recommendedName>
</protein>
<reference evidence="3" key="1">
    <citation type="journal article" date="2015" name="Genome Announc.">
        <title>Draft genome sequence of the fungus Penicillium brasilianum MG11.</title>
        <authorList>
            <person name="Horn F."/>
            <person name="Linde J."/>
            <person name="Mattern D.J."/>
            <person name="Walther G."/>
            <person name="Guthke R."/>
            <person name="Brakhage A.A."/>
            <person name="Valiante V."/>
        </authorList>
    </citation>
    <scope>NUCLEOTIDE SEQUENCE [LARGE SCALE GENOMIC DNA]</scope>
    <source>
        <strain evidence="3">MG11</strain>
    </source>
</reference>
<sequence length="358" mass="40057">MSSYQQWGRFILYEIGIGEARICCGTTKTGAPCKNSIKIKDIKTGQQQLANLPTRSLELSTLRPILCDIAKNFLCARWHRQRQASQVGQQWYEAAARNRERAGHISETASVVFDTEARQSRRSTLTSPSEPEIPRRVTRQNEERQIPLVHDSIPLEPLERTVRYVTALMLRTDGVRWCISPAEPATLSAFNIGAGMQNLELHSLTRSEEVSHINCPFCLADEEDQADESVILRCKQCRGLAHLGCVEEWLQKREVASNMSCCACRSDEALDALLRSPRTITTNPDIDVENARVRASPVTEETNTIENPRRAGSARLPARSGSSRRRSTMSGAGRSVRLSARLADTTPSLRRSSRLNRS</sequence>
<evidence type="ECO:0000313" key="3">
    <source>
        <dbReference type="Proteomes" id="UP000042958"/>
    </source>
</evidence>
<dbReference type="OrthoDB" id="4340602at2759"/>
<feature type="compositionally biased region" description="Low complexity" evidence="1">
    <location>
        <begin position="310"/>
        <end position="321"/>
    </location>
</feature>
<name>A0A0F7U4G1_PENBI</name>
<organism evidence="2 3">
    <name type="scientific">Penicillium brasilianum</name>
    <dbReference type="NCBI Taxonomy" id="104259"/>
    <lineage>
        <taxon>Eukaryota</taxon>
        <taxon>Fungi</taxon>
        <taxon>Dikarya</taxon>
        <taxon>Ascomycota</taxon>
        <taxon>Pezizomycotina</taxon>
        <taxon>Eurotiomycetes</taxon>
        <taxon>Eurotiomycetidae</taxon>
        <taxon>Eurotiales</taxon>
        <taxon>Aspergillaceae</taxon>
        <taxon>Penicillium</taxon>
    </lineage>
</organism>
<gene>
    <name evidence="2" type="ORF">PMG11_11107</name>
</gene>
<evidence type="ECO:0008006" key="4">
    <source>
        <dbReference type="Google" id="ProtNLM"/>
    </source>
</evidence>
<dbReference type="Proteomes" id="UP000042958">
    <property type="component" value="Unassembled WGS sequence"/>
</dbReference>
<dbReference type="AlphaFoldDB" id="A0A0F7U4G1"/>
<accession>A0A0F7U4G1</accession>
<keyword evidence="3" id="KW-1185">Reference proteome</keyword>
<feature type="compositionally biased region" description="Basic and acidic residues" evidence="1">
    <location>
        <begin position="132"/>
        <end position="143"/>
    </location>
</feature>
<evidence type="ECO:0000313" key="2">
    <source>
        <dbReference type="EMBL" id="CEJ62610.1"/>
    </source>
</evidence>
<proteinExistence type="predicted"/>
<evidence type="ECO:0000256" key="1">
    <source>
        <dbReference type="SAM" id="MobiDB-lite"/>
    </source>
</evidence>
<dbReference type="EMBL" id="CDHK01000019">
    <property type="protein sequence ID" value="CEJ62610.1"/>
    <property type="molecule type" value="Genomic_DNA"/>
</dbReference>
<feature type="region of interest" description="Disordered" evidence="1">
    <location>
        <begin position="115"/>
        <end position="143"/>
    </location>
</feature>
<feature type="region of interest" description="Disordered" evidence="1">
    <location>
        <begin position="295"/>
        <end position="358"/>
    </location>
</feature>